<sequence length="172" mass="19916">MIFGFYSISMPLPLFLIRRHRCTYPRLPSACLNTHILSIWTLNRLAFPRFAATRSHRRISPNQPLSPDPSPFVFRVLSLPLPSPIPVSRRIFPFCISSVASCITVVAVMSVAPYLLSIASWLPFPRCWLLNVFIPLLPDVRFYPSRSLYFLCLCWSVCFTFLFSFHTFCFIF</sequence>
<protein>
    <submittedName>
        <fullName evidence="2">Uncharacterized protein</fullName>
    </submittedName>
</protein>
<evidence type="ECO:0000313" key="2">
    <source>
        <dbReference type="EMBL" id="KJA27612.1"/>
    </source>
</evidence>
<keyword evidence="3" id="KW-1185">Reference proteome</keyword>
<keyword evidence="1" id="KW-0812">Transmembrane</keyword>
<proteinExistence type="predicted"/>
<dbReference type="EMBL" id="KN817523">
    <property type="protein sequence ID" value="KJA27612.1"/>
    <property type="molecule type" value="Genomic_DNA"/>
</dbReference>
<reference evidence="3" key="1">
    <citation type="submission" date="2014-04" db="EMBL/GenBank/DDBJ databases">
        <title>Evolutionary Origins and Diversification of the Mycorrhizal Mutualists.</title>
        <authorList>
            <consortium name="DOE Joint Genome Institute"/>
            <consortium name="Mycorrhizal Genomics Consortium"/>
            <person name="Kohler A."/>
            <person name="Kuo A."/>
            <person name="Nagy L.G."/>
            <person name="Floudas D."/>
            <person name="Copeland A."/>
            <person name="Barry K.W."/>
            <person name="Cichocki N."/>
            <person name="Veneault-Fourrey C."/>
            <person name="LaButti K."/>
            <person name="Lindquist E.A."/>
            <person name="Lipzen A."/>
            <person name="Lundell T."/>
            <person name="Morin E."/>
            <person name="Murat C."/>
            <person name="Riley R."/>
            <person name="Ohm R."/>
            <person name="Sun H."/>
            <person name="Tunlid A."/>
            <person name="Henrissat B."/>
            <person name="Grigoriev I.V."/>
            <person name="Hibbett D.S."/>
            <person name="Martin F."/>
        </authorList>
    </citation>
    <scope>NUCLEOTIDE SEQUENCE [LARGE SCALE GENOMIC DNA]</scope>
    <source>
        <strain evidence="3">FD-334 SS-4</strain>
    </source>
</reference>
<organism evidence="2 3">
    <name type="scientific">Hypholoma sublateritium (strain FD-334 SS-4)</name>
    <dbReference type="NCBI Taxonomy" id="945553"/>
    <lineage>
        <taxon>Eukaryota</taxon>
        <taxon>Fungi</taxon>
        <taxon>Dikarya</taxon>
        <taxon>Basidiomycota</taxon>
        <taxon>Agaricomycotina</taxon>
        <taxon>Agaricomycetes</taxon>
        <taxon>Agaricomycetidae</taxon>
        <taxon>Agaricales</taxon>
        <taxon>Agaricineae</taxon>
        <taxon>Strophariaceae</taxon>
        <taxon>Hypholoma</taxon>
    </lineage>
</organism>
<feature type="transmembrane region" description="Helical" evidence="1">
    <location>
        <begin position="148"/>
        <end position="171"/>
    </location>
</feature>
<gene>
    <name evidence="2" type="ORF">HYPSUDRAFT_865360</name>
</gene>
<keyword evidence="1" id="KW-1133">Transmembrane helix</keyword>
<dbReference type="AlphaFoldDB" id="A0A0D2LJ04"/>
<keyword evidence="1" id="KW-0472">Membrane</keyword>
<evidence type="ECO:0000313" key="3">
    <source>
        <dbReference type="Proteomes" id="UP000054270"/>
    </source>
</evidence>
<name>A0A0D2LJ04_HYPSF</name>
<accession>A0A0D2LJ04</accession>
<evidence type="ECO:0000256" key="1">
    <source>
        <dbReference type="SAM" id="Phobius"/>
    </source>
</evidence>
<dbReference type="Proteomes" id="UP000054270">
    <property type="component" value="Unassembled WGS sequence"/>
</dbReference>
<feature type="transmembrane region" description="Helical" evidence="1">
    <location>
        <begin position="91"/>
        <end position="116"/>
    </location>
</feature>